<keyword evidence="4" id="KW-1185">Reference proteome</keyword>
<proteinExistence type="inferred from homology"/>
<dbReference type="Proteomes" id="UP000064967">
    <property type="component" value="Chromosome"/>
</dbReference>
<dbReference type="Pfam" id="PF12850">
    <property type="entry name" value="Metallophos_2"/>
    <property type="match status" value="1"/>
</dbReference>
<dbReference type="PANTHER" id="PTHR42850">
    <property type="entry name" value="METALLOPHOSPHOESTERASE"/>
    <property type="match status" value="1"/>
</dbReference>
<organism evidence="3 4">
    <name type="scientific">Labilithrix luteola</name>
    <dbReference type="NCBI Taxonomy" id="1391654"/>
    <lineage>
        <taxon>Bacteria</taxon>
        <taxon>Pseudomonadati</taxon>
        <taxon>Myxococcota</taxon>
        <taxon>Polyangia</taxon>
        <taxon>Polyangiales</taxon>
        <taxon>Labilitrichaceae</taxon>
        <taxon>Labilithrix</taxon>
    </lineage>
</organism>
<dbReference type="AlphaFoldDB" id="A0A0K1QAY0"/>
<dbReference type="GO" id="GO:0016791">
    <property type="term" value="F:phosphatase activity"/>
    <property type="evidence" value="ECO:0007669"/>
    <property type="project" value="TreeGrafter"/>
</dbReference>
<evidence type="ECO:0000313" key="3">
    <source>
        <dbReference type="EMBL" id="AKV02894.1"/>
    </source>
</evidence>
<dbReference type="SUPFAM" id="SSF56300">
    <property type="entry name" value="Metallo-dependent phosphatases"/>
    <property type="match status" value="1"/>
</dbReference>
<dbReference type="InterPro" id="IPR024654">
    <property type="entry name" value="Calcineurin-like_PHP_lpxH"/>
</dbReference>
<dbReference type="STRING" id="1391654.AKJ09_09557"/>
<evidence type="ECO:0000259" key="2">
    <source>
        <dbReference type="Pfam" id="PF12850"/>
    </source>
</evidence>
<dbReference type="EMBL" id="CP012333">
    <property type="protein sequence ID" value="AKV02894.1"/>
    <property type="molecule type" value="Genomic_DNA"/>
</dbReference>
<evidence type="ECO:0000256" key="1">
    <source>
        <dbReference type="ARBA" id="ARBA00008950"/>
    </source>
</evidence>
<dbReference type="Gene3D" id="3.60.21.10">
    <property type="match status" value="1"/>
</dbReference>
<feature type="domain" description="Calcineurin-like phosphoesterase" evidence="2">
    <location>
        <begin position="1"/>
        <end position="187"/>
    </location>
</feature>
<comment type="similarity">
    <text evidence="1">Belongs to the metallophosphoesterase superfamily. YfcE family.</text>
</comment>
<dbReference type="RefSeq" id="WP_146653749.1">
    <property type="nucleotide sequence ID" value="NZ_CP012333.1"/>
</dbReference>
<evidence type="ECO:0000313" key="4">
    <source>
        <dbReference type="Proteomes" id="UP000064967"/>
    </source>
</evidence>
<dbReference type="GO" id="GO:0005737">
    <property type="term" value="C:cytoplasm"/>
    <property type="evidence" value="ECO:0007669"/>
    <property type="project" value="TreeGrafter"/>
</dbReference>
<name>A0A0K1QAY0_9BACT</name>
<dbReference type="PANTHER" id="PTHR42850:SF2">
    <property type="entry name" value="BLL5683 PROTEIN"/>
    <property type="match status" value="1"/>
</dbReference>
<sequence>MLMLCVSDIHGNLDALRAVLATAERRSFHKLLVAGDIVFPGPAPLETWRRLTAAGAVMVQGVSDKALATLDPNALHPRSEHERAMVERMKAVRSEFGDLILERIKRLPTQVRVPLEDGGELLLVHGSPSDPAEAMTFDMPDDELNALLGDDPADVVVCGMSHTPFHRTIGDVHIINVGSIGEAPDGLRTAPTFPDGPRPLVAHATWIESTPRGITVEQITVPLEERAQEHGLPATL</sequence>
<dbReference type="InterPro" id="IPR050126">
    <property type="entry name" value="Ap4A_hydrolase"/>
</dbReference>
<gene>
    <name evidence="3" type="ORF">AKJ09_09557</name>
</gene>
<dbReference type="OrthoDB" id="9813918at2"/>
<accession>A0A0K1QAY0</accession>
<dbReference type="InterPro" id="IPR029052">
    <property type="entry name" value="Metallo-depent_PP-like"/>
</dbReference>
<protein>
    <submittedName>
        <fullName evidence="3">Diadenosine tetraphosphatase</fullName>
    </submittedName>
</protein>
<dbReference type="KEGG" id="llu:AKJ09_09557"/>
<reference evidence="3 4" key="1">
    <citation type="submission" date="2015-08" db="EMBL/GenBank/DDBJ databases">
        <authorList>
            <person name="Babu N.S."/>
            <person name="Beckwith C.J."/>
            <person name="Beseler K.G."/>
            <person name="Brison A."/>
            <person name="Carone J.V."/>
            <person name="Caskin T.P."/>
            <person name="Diamond M."/>
            <person name="Durham M.E."/>
            <person name="Foxe J.M."/>
            <person name="Go M."/>
            <person name="Henderson B.A."/>
            <person name="Jones I.B."/>
            <person name="McGettigan J.A."/>
            <person name="Micheletti S.J."/>
            <person name="Nasrallah M.E."/>
            <person name="Ortiz D."/>
            <person name="Piller C.R."/>
            <person name="Privatt S.R."/>
            <person name="Schneider S.L."/>
            <person name="Sharp S."/>
            <person name="Smith T.C."/>
            <person name="Stanton J.D."/>
            <person name="Ullery H.E."/>
            <person name="Wilson R.J."/>
            <person name="Serrano M.G."/>
            <person name="Buck G."/>
            <person name="Lee V."/>
            <person name="Wang Y."/>
            <person name="Carvalho R."/>
            <person name="Voegtly L."/>
            <person name="Shi R."/>
            <person name="Duckworth R."/>
            <person name="Johnson A."/>
            <person name="Loviza R."/>
            <person name="Walstead R."/>
            <person name="Shah Z."/>
            <person name="Kiflezghi M."/>
            <person name="Wade K."/>
            <person name="Ball S.L."/>
            <person name="Bradley K.W."/>
            <person name="Asai D.J."/>
            <person name="Bowman C.A."/>
            <person name="Russell D.A."/>
            <person name="Pope W.H."/>
            <person name="Jacobs-Sera D."/>
            <person name="Hendrix R.W."/>
            <person name="Hatfull G.F."/>
        </authorList>
    </citation>
    <scope>NUCLEOTIDE SEQUENCE [LARGE SCALE GENOMIC DNA]</scope>
    <source>
        <strain evidence="3 4">DSM 27648</strain>
    </source>
</reference>